<dbReference type="EMBL" id="ML977151">
    <property type="protein sequence ID" value="KAF1987788.1"/>
    <property type="molecule type" value="Genomic_DNA"/>
</dbReference>
<name>A0A6G1H496_9PEZI</name>
<reference evidence="1" key="1">
    <citation type="journal article" date="2020" name="Stud. Mycol.">
        <title>101 Dothideomycetes genomes: a test case for predicting lifestyles and emergence of pathogens.</title>
        <authorList>
            <person name="Haridas S."/>
            <person name="Albert R."/>
            <person name="Binder M."/>
            <person name="Bloem J."/>
            <person name="Labutti K."/>
            <person name="Salamov A."/>
            <person name="Andreopoulos B."/>
            <person name="Baker S."/>
            <person name="Barry K."/>
            <person name="Bills G."/>
            <person name="Bluhm B."/>
            <person name="Cannon C."/>
            <person name="Castanera R."/>
            <person name="Culley D."/>
            <person name="Daum C."/>
            <person name="Ezra D."/>
            <person name="Gonzalez J."/>
            <person name="Henrissat B."/>
            <person name="Kuo A."/>
            <person name="Liang C."/>
            <person name="Lipzen A."/>
            <person name="Lutzoni F."/>
            <person name="Magnuson J."/>
            <person name="Mondo S."/>
            <person name="Nolan M."/>
            <person name="Ohm R."/>
            <person name="Pangilinan J."/>
            <person name="Park H.-J."/>
            <person name="Ramirez L."/>
            <person name="Alfaro M."/>
            <person name="Sun H."/>
            <person name="Tritt A."/>
            <person name="Yoshinaga Y."/>
            <person name="Zwiers L.-H."/>
            <person name="Turgeon B."/>
            <person name="Goodwin S."/>
            <person name="Spatafora J."/>
            <person name="Crous P."/>
            <person name="Grigoriev I."/>
        </authorList>
    </citation>
    <scope>NUCLEOTIDE SEQUENCE</scope>
    <source>
        <strain evidence="1">CBS 113979</strain>
    </source>
</reference>
<proteinExistence type="predicted"/>
<protein>
    <submittedName>
        <fullName evidence="1">Uncharacterized protein</fullName>
    </submittedName>
</protein>
<accession>A0A6G1H496</accession>
<evidence type="ECO:0000313" key="1">
    <source>
        <dbReference type="EMBL" id="KAF1987788.1"/>
    </source>
</evidence>
<keyword evidence="2" id="KW-1185">Reference proteome</keyword>
<gene>
    <name evidence="1" type="ORF">K402DRAFT_392588</name>
</gene>
<sequence>MPNSSSDHGGIRKKMRKGTHSCFECKSARQVLSPETRILPTRHPLPVFVRFLPQGKSPLWHFDRRVCHSNKPKTM</sequence>
<dbReference type="AlphaFoldDB" id="A0A6G1H496"/>
<dbReference type="OrthoDB" id="5392779at2759"/>
<organism evidence="1 2">
    <name type="scientific">Aulographum hederae CBS 113979</name>
    <dbReference type="NCBI Taxonomy" id="1176131"/>
    <lineage>
        <taxon>Eukaryota</taxon>
        <taxon>Fungi</taxon>
        <taxon>Dikarya</taxon>
        <taxon>Ascomycota</taxon>
        <taxon>Pezizomycotina</taxon>
        <taxon>Dothideomycetes</taxon>
        <taxon>Pleosporomycetidae</taxon>
        <taxon>Aulographales</taxon>
        <taxon>Aulographaceae</taxon>
    </lineage>
</organism>
<dbReference type="Proteomes" id="UP000800041">
    <property type="component" value="Unassembled WGS sequence"/>
</dbReference>
<evidence type="ECO:0000313" key="2">
    <source>
        <dbReference type="Proteomes" id="UP000800041"/>
    </source>
</evidence>